<name>A0ABR2AS45_9ROSI</name>
<evidence type="ECO:0000313" key="2">
    <source>
        <dbReference type="EMBL" id="KAK8496831.1"/>
    </source>
</evidence>
<accession>A0ABR2AS45</accession>
<evidence type="ECO:0000256" key="1">
    <source>
        <dbReference type="SAM" id="MobiDB-lite"/>
    </source>
</evidence>
<organism evidence="2 3">
    <name type="scientific">Hibiscus sabdariffa</name>
    <name type="common">roselle</name>
    <dbReference type="NCBI Taxonomy" id="183260"/>
    <lineage>
        <taxon>Eukaryota</taxon>
        <taxon>Viridiplantae</taxon>
        <taxon>Streptophyta</taxon>
        <taxon>Embryophyta</taxon>
        <taxon>Tracheophyta</taxon>
        <taxon>Spermatophyta</taxon>
        <taxon>Magnoliopsida</taxon>
        <taxon>eudicotyledons</taxon>
        <taxon>Gunneridae</taxon>
        <taxon>Pentapetalae</taxon>
        <taxon>rosids</taxon>
        <taxon>malvids</taxon>
        <taxon>Malvales</taxon>
        <taxon>Malvaceae</taxon>
        <taxon>Malvoideae</taxon>
        <taxon>Hibiscus</taxon>
    </lineage>
</organism>
<reference evidence="2 3" key="1">
    <citation type="journal article" date="2024" name="G3 (Bethesda)">
        <title>Genome assembly of Hibiscus sabdariffa L. provides insights into metabolisms of medicinal natural products.</title>
        <authorList>
            <person name="Kim T."/>
        </authorList>
    </citation>
    <scope>NUCLEOTIDE SEQUENCE [LARGE SCALE GENOMIC DNA]</scope>
    <source>
        <strain evidence="2">TK-2024</strain>
        <tissue evidence="2">Old leaves</tissue>
    </source>
</reference>
<sequence length="103" mass="11516">MFLAATGVDGTGNGMKLSRGNLPPSLQFPPEMTELRTQMESVFKNVRDELRNKDLSFAAKEIESNNGVHEGLNMEKVIFDPPLKFDDVLKEESCLQGMDRLEA</sequence>
<protein>
    <submittedName>
        <fullName evidence="2">Uncharacterized protein</fullName>
    </submittedName>
</protein>
<keyword evidence="3" id="KW-1185">Reference proteome</keyword>
<dbReference type="Proteomes" id="UP001472677">
    <property type="component" value="Unassembled WGS sequence"/>
</dbReference>
<proteinExistence type="predicted"/>
<comment type="caution">
    <text evidence="2">The sequence shown here is derived from an EMBL/GenBank/DDBJ whole genome shotgun (WGS) entry which is preliminary data.</text>
</comment>
<feature type="region of interest" description="Disordered" evidence="1">
    <location>
        <begin position="1"/>
        <end position="26"/>
    </location>
</feature>
<evidence type="ECO:0000313" key="3">
    <source>
        <dbReference type="Proteomes" id="UP001472677"/>
    </source>
</evidence>
<dbReference type="EMBL" id="JBBPBM010000344">
    <property type="protein sequence ID" value="KAK8496831.1"/>
    <property type="molecule type" value="Genomic_DNA"/>
</dbReference>
<gene>
    <name evidence="2" type="ORF">V6N12_037106</name>
</gene>